<reference evidence="4" key="1">
    <citation type="journal article" date="2020" name="Appl. Environ. Microbiol.">
        <title>Diazotrophic Anaeromyxobacter Isolates from Soils.</title>
        <authorList>
            <person name="Masuda Y."/>
            <person name="Yamanaka H."/>
            <person name="Xu Z.X."/>
            <person name="Shiratori Y."/>
            <person name="Aono T."/>
            <person name="Amachi S."/>
            <person name="Senoo K."/>
            <person name="Itoh H."/>
        </authorList>
    </citation>
    <scope>NUCLEOTIDE SEQUENCE [LARGE SCALE GENOMIC DNA]</scope>
    <source>
        <strain evidence="4">R267</strain>
    </source>
</reference>
<keyword evidence="2" id="KW-0732">Signal</keyword>
<dbReference type="Proteomes" id="UP000503640">
    <property type="component" value="Unassembled WGS sequence"/>
</dbReference>
<evidence type="ECO:0008006" key="5">
    <source>
        <dbReference type="Google" id="ProtNLM"/>
    </source>
</evidence>
<evidence type="ECO:0000313" key="4">
    <source>
        <dbReference type="Proteomes" id="UP000503640"/>
    </source>
</evidence>
<proteinExistence type="predicted"/>
<name>A0A7I9VGZ2_9BACT</name>
<feature type="chain" id="PRO_5029473921" description="PilC beta-propeller domain-containing protein" evidence="2">
    <location>
        <begin position="24"/>
        <end position="1778"/>
    </location>
</feature>
<evidence type="ECO:0000313" key="3">
    <source>
        <dbReference type="EMBL" id="GEJ55663.1"/>
    </source>
</evidence>
<comment type="caution">
    <text evidence="3">The sequence shown here is derived from an EMBL/GenBank/DDBJ whole genome shotgun (WGS) entry which is preliminary data.</text>
</comment>
<dbReference type="SUPFAM" id="SSF50998">
    <property type="entry name" value="Quinoprotein alcohol dehydrogenase-like"/>
    <property type="match status" value="1"/>
</dbReference>
<organism evidence="3 4">
    <name type="scientific">Anaeromyxobacter diazotrophicus</name>
    <dbReference type="NCBI Taxonomy" id="2590199"/>
    <lineage>
        <taxon>Bacteria</taxon>
        <taxon>Pseudomonadati</taxon>
        <taxon>Myxococcota</taxon>
        <taxon>Myxococcia</taxon>
        <taxon>Myxococcales</taxon>
        <taxon>Cystobacterineae</taxon>
        <taxon>Anaeromyxobacteraceae</taxon>
        <taxon>Anaeromyxobacter</taxon>
    </lineage>
</organism>
<feature type="signal peptide" evidence="2">
    <location>
        <begin position="1"/>
        <end position="23"/>
    </location>
</feature>
<evidence type="ECO:0000256" key="1">
    <source>
        <dbReference type="SAM" id="MobiDB-lite"/>
    </source>
</evidence>
<gene>
    <name evidence="3" type="ORF">AMYX_04040</name>
</gene>
<sequence>MRKNTIGLVPLALLALALLPLQADSVQPDCFNPTTSLASTVRGPTAGDEQFFTLPVGPSNVMFILDSSGSMKTLPQCGDNITSAWGDSSGPATCQWPTSLSIPSSAGVTGTCDVSAESELAWMQSYVPQAAVYDPGHGLASSGLDDRPTWGSTCTGNACLFQGDQIYSFNSWTETSATPKTSCNTSAGGTTVTPDDAACRLCLFGNSTTPAKGFYFYSYRTSGGSTGRYLVFSGAWLNANPPKFMAARKAIKDTVWIDPAHPNATDTIRFGLSILGPEIIVPLGPDKPNTYPRSATAFTQARQYMLDSLNRKLTGVPSFMSGSTPMASTLFGVGQYFSSSGLYTQAFGSTFESSTLSQSSAGAVNAPWATSNSNQCSICWGCQQNNIIIVTDGSPNSENALPAVIKAYDDGTYKSSNNCGPGDSCQTGVPATCPRLTTVNATNGPNATNVIATNGPNATRKNASDFGVAAICAKNAQNKLRCGSTSTSCSKAGDPCYQCPNGSMSASDTQCSGYFCAGSTTAQSGATPACYATCPGDTTHYASGYICYSTCPDGSKHPANYGACYSTCPGDTTQYPPNHGACYTTCAGDTTHHPAGYTCPCTCSGDSGTYTAGQICPTSMCCSPSDSASNPPTSLPRIASWLHSNDLRTDLSVANPQTVTTFTISFGLEVPPPPTVNKAVQLLKATANMGNGKFSNAPDAKGLLDAVTSAVNNIVERANSFSAPAAASLSTLRSVAVEAVLTRFKPNDTATWEGHVYQGMLFDEFLNGCDPTKGPAAADQPQVTCGNKTISANFDGNATAAGTADCTGVFLVDADCDEVTEDPKTGAFLKKGQGTTPANMFWDAGFVLSNPTYPAGDPKAGQAVPGYKSADNRTIYSVLDGAIKPFNTANASVFAPYMSLTPAWCSQQLQLWGICGTSPLPACTSVVNQCATAIVNFVHGWDLTDIDGDGCGAPGRQSNATSCPSGADGEQRDRANDARTGTPVFWKLGDIFHSAPVVVRPPRDEYSCATGFENQCTATIFSPSSLSSQTKIVNTYQGLGSQQVDAYEAYRLAKVDRQQLVLVGSNDGMLHAFDAGSPDPAQPTRNALGVRPYTRGTGEEVWAFIPPDLLPRLKDLTQAHQYMVDGNVMVKDVWVDGSAADPAVTSAHDNVKQYAPGSEEFHTVAVITERSGGTQYTALDITDVSSPKFLWAFPPPGSDDTRYMGQSWTDFAPGPPPIGPVRMALGSGVPDPTTRNFEERWIVFINGGYDPTLTRGRAVWMVDVWTGKVVWRFTDDDFKSVMSYGSGTSMFPVTATVGAVDIGDPSRATSDHDGFFDTATWGDLGGSLFVARFWSPGVLDDTTKRVGNWYAARTFEQQRLSSDLQNVAGRSPFFFMADNVFDETTHTLRTALGSGNRARSMTIGNECTPDNLLGCCAAGCTTVQATFSDAFGTCTRSGEFRCASGMLQLDPTSSSCGAPLACGSFTTTATLQLICPGASPPTLTAQLTCDQNGVCQPSTNLGTNSVGTMPAASTKSRFYGVWSFGGTAGKMFDVATSSNVKNEVKAFEKNRFTDVAYAGCTGPTGGTCKLVDVTQAVATYNPASPLLSSVSCASGTTCQATSGDAGWYYEYGDRCPLASCDPAPPWYDEKTGAPASTILGCTSWGSFRPIGASTSGTDPCTSTAGTPQTYGYMADYMTGAPTAACGYQYSTDTTHAYVRAVQRDTIAAPNPPTIRVVVGASGVRYQGLEFPPGGSGGMVTPTNYGTRTDTAEMMYWLEVPRDLHDCRHNAAAAATTCE</sequence>
<dbReference type="EMBL" id="BJTG01000001">
    <property type="protein sequence ID" value="GEJ55663.1"/>
    <property type="molecule type" value="Genomic_DNA"/>
</dbReference>
<keyword evidence="4" id="KW-1185">Reference proteome</keyword>
<accession>A0A7I9VGZ2</accession>
<dbReference type="RefSeq" id="WP_176062448.1">
    <property type="nucleotide sequence ID" value="NZ_BJTG01000001.1"/>
</dbReference>
<protein>
    <recommendedName>
        <fullName evidence="5">PilC beta-propeller domain-containing protein</fullName>
    </recommendedName>
</protein>
<feature type="region of interest" description="Disordered" evidence="1">
    <location>
        <begin position="955"/>
        <end position="977"/>
    </location>
</feature>
<dbReference type="InterPro" id="IPR011047">
    <property type="entry name" value="Quinoprotein_ADH-like_sf"/>
</dbReference>
<evidence type="ECO:0000256" key="2">
    <source>
        <dbReference type="SAM" id="SignalP"/>
    </source>
</evidence>